<keyword evidence="2" id="KW-0223">Dioxygenase</keyword>
<dbReference type="RefSeq" id="WP_035963189.1">
    <property type="nucleotide sequence ID" value="NZ_BMEG01000004.1"/>
</dbReference>
<reference evidence="1" key="4">
    <citation type="submission" date="2024-05" db="EMBL/GenBank/DDBJ databases">
        <authorList>
            <person name="Sun Q."/>
            <person name="Zhou Y."/>
        </authorList>
    </citation>
    <scope>NUCLEOTIDE SEQUENCE</scope>
    <source>
        <strain evidence="1">CGMCC 1.11013</strain>
    </source>
</reference>
<dbReference type="Proteomes" id="UP000027439">
    <property type="component" value="Unassembled WGS sequence"/>
</dbReference>
<name>A0A069P3T1_9BURK</name>
<dbReference type="STRING" id="1071679.BG57_31260"/>
<dbReference type="EMBL" id="BMEG01000004">
    <property type="protein sequence ID" value="GGD73460.1"/>
    <property type="molecule type" value="Genomic_DNA"/>
</dbReference>
<comment type="caution">
    <text evidence="2">The sequence shown here is derived from an EMBL/GenBank/DDBJ whole genome shotgun (WGS) entry which is preliminary data.</text>
</comment>
<keyword evidence="2" id="KW-0560">Oxidoreductase</keyword>
<dbReference type="OrthoDB" id="8442236at2"/>
<protein>
    <submittedName>
        <fullName evidence="2">Hydroxyquinol 1,2-dioxygenase</fullName>
    </submittedName>
</protein>
<accession>A0A069P3T1</accession>
<dbReference type="Gene3D" id="2.60.120.10">
    <property type="entry name" value="Jelly Rolls"/>
    <property type="match status" value="1"/>
</dbReference>
<reference evidence="2 3" key="2">
    <citation type="submission" date="2014-03" db="EMBL/GenBank/DDBJ databases">
        <title>Draft Genome Sequences of Four Burkholderia Strains.</title>
        <authorList>
            <person name="Liu X.Y."/>
            <person name="Li C.X."/>
            <person name="Xu J.H."/>
        </authorList>
    </citation>
    <scope>NUCLEOTIDE SEQUENCE [LARGE SCALE GENOMIC DNA]</scope>
    <source>
        <strain evidence="2 3">R27</strain>
    </source>
</reference>
<evidence type="ECO:0000313" key="4">
    <source>
        <dbReference type="Proteomes" id="UP000597138"/>
    </source>
</evidence>
<reference evidence="4" key="3">
    <citation type="journal article" date="2019" name="Int. J. Syst. Evol. Microbiol.">
        <title>The Global Catalogue of Microorganisms (GCM) 10K type strain sequencing project: providing services to taxonomists for standard genome sequencing and annotation.</title>
        <authorList>
            <consortium name="The Broad Institute Genomics Platform"/>
            <consortium name="The Broad Institute Genome Sequencing Center for Infectious Disease"/>
            <person name="Wu L."/>
            <person name="Ma J."/>
        </authorList>
    </citation>
    <scope>NUCLEOTIDE SEQUENCE [LARGE SCALE GENOMIC DNA]</scope>
    <source>
        <strain evidence="4">CGMCC 1.11013</strain>
    </source>
</reference>
<gene>
    <name evidence="2" type="ORF">BG57_31260</name>
    <name evidence="1" type="ORF">GCM10010985_29860</name>
</gene>
<evidence type="ECO:0000313" key="2">
    <source>
        <dbReference type="EMBL" id="KDR35233.1"/>
    </source>
</evidence>
<dbReference type="EMBL" id="JFHE01000008">
    <property type="protein sequence ID" value="KDR35233.1"/>
    <property type="molecule type" value="Genomic_DNA"/>
</dbReference>
<dbReference type="GO" id="GO:0051213">
    <property type="term" value="F:dioxygenase activity"/>
    <property type="evidence" value="ECO:0007669"/>
    <property type="project" value="UniProtKB-KW"/>
</dbReference>
<reference evidence="1" key="1">
    <citation type="journal article" date="2014" name="Int. J. Syst. Evol. Microbiol.">
        <title>Complete genome of a new Firmicutes species belonging to the dominant human colonic microbiota ('Ruminococcus bicirculans') reveals two chromosomes and a selective capacity to utilize plant glucans.</title>
        <authorList>
            <consortium name="NISC Comparative Sequencing Program"/>
            <person name="Wegmann U."/>
            <person name="Louis P."/>
            <person name="Goesmann A."/>
            <person name="Henrissat B."/>
            <person name="Duncan S.H."/>
            <person name="Flint H.J."/>
        </authorList>
    </citation>
    <scope>NUCLEOTIDE SEQUENCE</scope>
    <source>
        <strain evidence="1">CGMCC 1.11013</strain>
    </source>
</reference>
<keyword evidence="4" id="KW-1185">Reference proteome</keyword>
<dbReference type="CDD" id="cd20297">
    <property type="entry name" value="cupin_HQDO_small"/>
    <property type="match status" value="1"/>
</dbReference>
<dbReference type="AlphaFoldDB" id="A0A069P3T1"/>
<dbReference type="Proteomes" id="UP000597138">
    <property type="component" value="Unassembled WGS sequence"/>
</dbReference>
<evidence type="ECO:0000313" key="1">
    <source>
        <dbReference type="EMBL" id="GGD73460.1"/>
    </source>
</evidence>
<sequence length="167" mass="18163">MTETSFHTVLGSLDNYRKGDIEITSGSARHYVFSNIFEVAAHSAAYEKVVVGKNLDYVIEALRTEGESPWFACTHDEFAILMDGEVRIDFIKLAEPPQNGNGTVLAAASGEQPAGRAMGHIVLRRGHQALLPAGCAYRFSASRPGVALVQTMLGELSVEKWADICLH</sequence>
<dbReference type="eggNOG" id="ENOG502ZCE4">
    <property type="taxonomic scope" value="Bacteria"/>
</dbReference>
<proteinExistence type="predicted"/>
<organism evidence="2 3">
    <name type="scientific">Caballeronia grimmiae</name>
    <dbReference type="NCBI Taxonomy" id="1071679"/>
    <lineage>
        <taxon>Bacteria</taxon>
        <taxon>Pseudomonadati</taxon>
        <taxon>Pseudomonadota</taxon>
        <taxon>Betaproteobacteria</taxon>
        <taxon>Burkholderiales</taxon>
        <taxon>Burkholderiaceae</taxon>
        <taxon>Caballeronia</taxon>
    </lineage>
</organism>
<dbReference type="InterPro" id="IPR014710">
    <property type="entry name" value="RmlC-like_jellyroll"/>
</dbReference>
<evidence type="ECO:0000313" key="3">
    <source>
        <dbReference type="Proteomes" id="UP000027439"/>
    </source>
</evidence>